<keyword evidence="4 11" id="KW-0337">GPI-anchor biosynthesis</keyword>
<dbReference type="UniPathway" id="UPA00196"/>
<keyword evidence="7 11" id="KW-0812">Transmembrane</keyword>
<dbReference type="GO" id="GO:0000009">
    <property type="term" value="F:alpha-1,6-mannosyltransferase activity"/>
    <property type="evidence" value="ECO:0007669"/>
    <property type="project" value="InterPro"/>
</dbReference>
<keyword evidence="10 11" id="KW-0472">Membrane</keyword>
<dbReference type="Proteomes" id="UP000594454">
    <property type="component" value="Chromosome 4"/>
</dbReference>
<feature type="transmembrane region" description="Helical" evidence="11">
    <location>
        <begin position="108"/>
        <end position="126"/>
    </location>
</feature>
<dbReference type="OMA" id="GALFIWC"/>
<reference evidence="13 14" key="1">
    <citation type="submission" date="2020-11" db="EMBL/GenBank/DDBJ databases">
        <authorList>
            <person name="Wallbank WR R."/>
            <person name="Pardo Diaz C."/>
            <person name="Kozak K."/>
            <person name="Martin S."/>
            <person name="Jiggins C."/>
            <person name="Moest M."/>
            <person name="Warren A I."/>
            <person name="Generalovic N T."/>
            <person name="Byers J.R.P. K."/>
            <person name="Montejo-Kovacevich G."/>
            <person name="Yen C E."/>
        </authorList>
    </citation>
    <scope>NUCLEOTIDE SEQUENCE [LARGE SCALE GENOMIC DNA]</scope>
</reference>
<dbReference type="OrthoDB" id="10252502at2759"/>
<dbReference type="AlphaFoldDB" id="A0A7R8UYV4"/>
<dbReference type="EMBL" id="LR899012">
    <property type="protein sequence ID" value="CAD7089021.1"/>
    <property type="molecule type" value="Genomic_DNA"/>
</dbReference>
<feature type="transmembrane region" description="Helical" evidence="11">
    <location>
        <begin position="358"/>
        <end position="377"/>
    </location>
</feature>
<keyword evidence="5 11" id="KW-0328">Glycosyltransferase</keyword>
<dbReference type="GO" id="GO:0005789">
    <property type="term" value="C:endoplasmic reticulum membrane"/>
    <property type="evidence" value="ECO:0007669"/>
    <property type="project" value="UniProtKB-SubCell"/>
</dbReference>
<proteinExistence type="inferred from homology"/>
<feature type="transmembrane region" description="Helical" evidence="11">
    <location>
        <begin position="189"/>
        <end position="214"/>
    </location>
</feature>
<keyword evidence="12" id="KW-0732">Signal</keyword>
<sequence length="442" mass="50309">MNPKVTSLALSSRVLVLVLQFVSNWLMPDHKPDVFKSPRNVSAAEPLDRVPKFLLGGLVRWDAEYFLHVSEFGYTYENTLAFYPLFPAVVKLITEGVLWLLPFLSFRYAALIVATAVNIYFFYRAANCLYDLTLRVLGDAVLAWNAVVLFCFNPASIFFSAPYSECLFSWLSFSLMLECATKMSALKVIATLALSFLCRSNGLLNIGFPIYFVFRTVLLKKTVFNIFKLVFMIALALVPLALYHMYIYELFCLQRPTNHSTNIVDYAVKKQLVLAGPRSNGNSPWCDSALPYSYSYVQQTYWDVGLFNYYKLKQIPNFALAAPILVLISTKSISFLAQIAKELPYRGFAEVVRTTRSIPFVMHGLALTVFCTLFVHIQVSTRLLASSTPILYWFAAEYLPKSFEGLSFSLPHPKSMRALIIYWFGGYFAIGTFLFSNFYPWT</sequence>
<evidence type="ECO:0000256" key="4">
    <source>
        <dbReference type="ARBA" id="ARBA00022502"/>
    </source>
</evidence>
<feature type="transmembrane region" description="Helical" evidence="11">
    <location>
        <begin position="420"/>
        <end position="439"/>
    </location>
</feature>
<comment type="similarity">
    <text evidence="3 11">Belongs to the PIGV family.</text>
</comment>
<dbReference type="FunCoup" id="A0A7R8UYV4">
    <property type="interactions" value="539"/>
</dbReference>
<keyword evidence="9 11" id="KW-1133">Transmembrane helix</keyword>
<gene>
    <name evidence="13" type="ORF">HERILL_LOCUS11604</name>
</gene>
<evidence type="ECO:0000256" key="11">
    <source>
        <dbReference type="RuleBase" id="RU363112"/>
    </source>
</evidence>
<dbReference type="InterPro" id="IPR007315">
    <property type="entry name" value="PIG-V/Gpi18"/>
</dbReference>
<comment type="subcellular location">
    <subcellularLocation>
        <location evidence="1 11">Endoplasmic reticulum membrane</location>
        <topology evidence="1 11">Multi-pass membrane protein</topology>
    </subcellularLocation>
</comment>
<name>A0A7R8UYV4_HERIL</name>
<feature type="transmembrane region" description="Helical" evidence="11">
    <location>
        <begin position="132"/>
        <end position="152"/>
    </location>
</feature>
<comment type="caution">
    <text evidence="11">Lacks conserved residue(s) required for the propagation of feature annotation.</text>
</comment>
<protein>
    <recommendedName>
        <fullName evidence="11">GPI mannosyltransferase 2</fullName>
        <ecNumber evidence="11">2.4.1.-</ecNumber>
    </recommendedName>
</protein>
<feature type="chain" id="PRO_5030806851" description="GPI mannosyltransferase 2" evidence="12">
    <location>
        <begin position="25"/>
        <end position="442"/>
    </location>
</feature>
<feature type="transmembrane region" description="Helical" evidence="11">
    <location>
        <begin position="318"/>
        <end position="337"/>
    </location>
</feature>
<evidence type="ECO:0000313" key="13">
    <source>
        <dbReference type="EMBL" id="CAD7089021.1"/>
    </source>
</evidence>
<feature type="transmembrane region" description="Helical" evidence="11">
    <location>
        <begin position="226"/>
        <end position="246"/>
    </location>
</feature>
<evidence type="ECO:0000256" key="2">
    <source>
        <dbReference type="ARBA" id="ARBA00004687"/>
    </source>
</evidence>
<dbReference type="GO" id="GO:0006506">
    <property type="term" value="P:GPI anchor biosynthetic process"/>
    <property type="evidence" value="ECO:0007669"/>
    <property type="project" value="UniProtKB-UniPathway"/>
</dbReference>
<keyword evidence="8 11" id="KW-0256">Endoplasmic reticulum</keyword>
<dbReference type="Pfam" id="PF04188">
    <property type="entry name" value="Mannosyl_trans2"/>
    <property type="match status" value="1"/>
</dbReference>
<organism evidence="13 14">
    <name type="scientific">Hermetia illucens</name>
    <name type="common">Black soldier fly</name>
    <dbReference type="NCBI Taxonomy" id="343691"/>
    <lineage>
        <taxon>Eukaryota</taxon>
        <taxon>Metazoa</taxon>
        <taxon>Ecdysozoa</taxon>
        <taxon>Arthropoda</taxon>
        <taxon>Hexapoda</taxon>
        <taxon>Insecta</taxon>
        <taxon>Pterygota</taxon>
        <taxon>Neoptera</taxon>
        <taxon>Endopterygota</taxon>
        <taxon>Diptera</taxon>
        <taxon>Brachycera</taxon>
        <taxon>Stratiomyomorpha</taxon>
        <taxon>Stratiomyidae</taxon>
        <taxon>Hermetiinae</taxon>
        <taxon>Hermetia</taxon>
    </lineage>
</organism>
<evidence type="ECO:0000256" key="8">
    <source>
        <dbReference type="ARBA" id="ARBA00022824"/>
    </source>
</evidence>
<evidence type="ECO:0000256" key="6">
    <source>
        <dbReference type="ARBA" id="ARBA00022679"/>
    </source>
</evidence>
<evidence type="ECO:0000256" key="1">
    <source>
        <dbReference type="ARBA" id="ARBA00004477"/>
    </source>
</evidence>
<dbReference type="PANTHER" id="PTHR12468:SF2">
    <property type="entry name" value="GPI MANNOSYLTRANSFERASE 2"/>
    <property type="match status" value="1"/>
</dbReference>
<evidence type="ECO:0000256" key="3">
    <source>
        <dbReference type="ARBA" id="ARBA00008698"/>
    </source>
</evidence>
<dbReference type="GO" id="GO:0031501">
    <property type="term" value="C:mannosyltransferase complex"/>
    <property type="evidence" value="ECO:0007669"/>
    <property type="project" value="TreeGrafter"/>
</dbReference>
<evidence type="ECO:0000256" key="12">
    <source>
        <dbReference type="SAM" id="SignalP"/>
    </source>
</evidence>
<keyword evidence="6 11" id="KW-0808">Transferase</keyword>
<comment type="function">
    <text evidence="11">Mannosyltransferase involved in glycosylphosphatidylinositol-anchor biosynthesis.</text>
</comment>
<accession>A0A7R8UYV4</accession>
<evidence type="ECO:0000256" key="9">
    <source>
        <dbReference type="ARBA" id="ARBA00022989"/>
    </source>
</evidence>
<evidence type="ECO:0000313" key="14">
    <source>
        <dbReference type="Proteomes" id="UP000594454"/>
    </source>
</evidence>
<evidence type="ECO:0000256" key="10">
    <source>
        <dbReference type="ARBA" id="ARBA00023136"/>
    </source>
</evidence>
<feature type="signal peptide" evidence="12">
    <location>
        <begin position="1"/>
        <end position="24"/>
    </location>
</feature>
<comment type="pathway">
    <text evidence="2 11">Glycolipid biosynthesis; glycosylphosphatidylinositol-anchor biosynthesis.</text>
</comment>
<evidence type="ECO:0000256" key="7">
    <source>
        <dbReference type="ARBA" id="ARBA00022692"/>
    </source>
</evidence>
<evidence type="ECO:0000256" key="5">
    <source>
        <dbReference type="ARBA" id="ARBA00022676"/>
    </source>
</evidence>
<keyword evidence="14" id="KW-1185">Reference proteome</keyword>
<dbReference type="InParanoid" id="A0A7R8UYV4"/>
<dbReference type="GO" id="GO:0004376">
    <property type="term" value="F:GPI mannosyltransferase activity"/>
    <property type="evidence" value="ECO:0007669"/>
    <property type="project" value="InterPro"/>
</dbReference>
<dbReference type="EC" id="2.4.1.-" evidence="11"/>
<dbReference type="PANTHER" id="PTHR12468">
    <property type="entry name" value="GPI MANNOSYLTRANSFERASE 2"/>
    <property type="match status" value="1"/>
</dbReference>